<feature type="compositionally biased region" description="Polar residues" evidence="1">
    <location>
        <begin position="214"/>
        <end position="225"/>
    </location>
</feature>
<dbReference type="AlphaFoldDB" id="A0AAP0P1L4"/>
<dbReference type="EMBL" id="JBBNAG010000006">
    <property type="protein sequence ID" value="KAK9125515.1"/>
    <property type="molecule type" value="Genomic_DNA"/>
</dbReference>
<protein>
    <submittedName>
        <fullName evidence="2">Uncharacterized protein</fullName>
    </submittedName>
</protein>
<feature type="compositionally biased region" description="Basic and acidic residues" evidence="1">
    <location>
        <begin position="187"/>
        <end position="203"/>
    </location>
</feature>
<name>A0AAP0P1L4_9MAGN</name>
<evidence type="ECO:0000313" key="3">
    <source>
        <dbReference type="Proteomes" id="UP001419268"/>
    </source>
</evidence>
<comment type="caution">
    <text evidence="2">The sequence shown here is derived from an EMBL/GenBank/DDBJ whole genome shotgun (WGS) entry which is preliminary data.</text>
</comment>
<organism evidence="2 3">
    <name type="scientific">Stephania cephalantha</name>
    <dbReference type="NCBI Taxonomy" id="152367"/>
    <lineage>
        <taxon>Eukaryota</taxon>
        <taxon>Viridiplantae</taxon>
        <taxon>Streptophyta</taxon>
        <taxon>Embryophyta</taxon>
        <taxon>Tracheophyta</taxon>
        <taxon>Spermatophyta</taxon>
        <taxon>Magnoliopsida</taxon>
        <taxon>Ranunculales</taxon>
        <taxon>Menispermaceae</taxon>
        <taxon>Menispermoideae</taxon>
        <taxon>Cissampelideae</taxon>
        <taxon>Stephania</taxon>
    </lineage>
</organism>
<dbReference type="Proteomes" id="UP001419268">
    <property type="component" value="Unassembled WGS sequence"/>
</dbReference>
<keyword evidence="3" id="KW-1185">Reference proteome</keyword>
<feature type="compositionally biased region" description="Low complexity" evidence="1">
    <location>
        <begin position="312"/>
        <end position="324"/>
    </location>
</feature>
<sequence length="324" mass="36150">MSEMPQIESEEDQLLVLVQPPTLPNIFGTPYKGVEVRERLQIFYTADTFVLDDPDTIDSFVLEVPYELLNLKEGVHASLPKYQRLSSDGSKLIVVILFPGLLLEISAPTIIKKEISSIQYEMKELCSKQHDISKIVKPEISDLPSKMVKALQQAQRLSSIFSLPGLLLNKYAPTFIKRTREEEREIGCKREPERERRWRREETGEPADPAGTGRCSTTTDQQRTTAGGVAGGWRSGAWLVAAAVHRRQRWRGGRSRRVSATAVNDGCSWCGRRHCSSGGRPGRQRSATAERLADARTALVATRRDAGEGRQRQAAAPATAARQR</sequence>
<gene>
    <name evidence="2" type="ORF">Scep_014361</name>
</gene>
<feature type="region of interest" description="Disordered" evidence="1">
    <location>
        <begin position="187"/>
        <end position="230"/>
    </location>
</feature>
<feature type="compositionally biased region" description="Basic and acidic residues" evidence="1">
    <location>
        <begin position="302"/>
        <end position="311"/>
    </location>
</feature>
<evidence type="ECO:0000313" key="2">
    <source>
        <dbReference type="EMBL" id="KAK9125515.1"/>
    </source>
</evidence>
<feature type="region of interest" description="Disordered" evidence="1">
    <location>
        <begin position="301"/>
        <end position="324"/>
    </location>
</feature>
<proteinExistence type="predicted"/>
<accession>A0AAP0P1L4</accession>
<reference evidence="2 3" key="1">
    <citation type="submission" date="2024-01" db="EMBL/GenBank/DDBJ databases">
        <title>Genome assemblies of Stephania.</title>
        <authorList>
            <person name="Yang L."/>
        </authorList>
    </citation>
    <scope>NUCLEOTIDE SEQUENCE [LARGE SCALE GENOMIC DNA]</scope>
    <source>
        <strain evidence="2">JXDWG</strain>
        <tissue evidence="2">Leaf</tissue>
    </source>
</reference>
<evidence type="ECO:0000256" key="1">
    <source>
        <dbReference type="SAM" id="MobiDB-lite"/>
    </source>
</evidence>